<protein>
    <submittedName>
        <fullName evidence="1">Ropn1</fullName>
    </submittedName>
</protein>
<feature type="non-terminal residue" evidence="1">
    <location>
        <position position="1"/>
    </location>
</feature>
<evidence type="ECO:0000313" key="1">
    <source>
        <dbReference type="EMBL" id="KAL0480000.1"/>
    </source>
</evidence>
<gene>
    <name evidence="1" type="ORF">AKO1_007300</name>
</gene>
<dbReference type="AlphaFoldDB" id="A0AAW2YT87"/>
<evidence type="ECO:0000313" key="2">
    <source>
        <dbReference type="Proteomes" id="UP001431209"/>
    </source>
</evidence>
<organism evidence="1 2">
    <name type="scientific">Acrasis kona</name>
    <dbReference type="NCBI Taxonomy" id="1008807"/>
    <lineage>
        <taxon>Eukaryota</taxon>
        <taxon>Discoba</taxon>
        <taxon>Heterolobosea</taxon>
        <taxon>Tetramitia</taxon>
        <taxon>Eutetramitia</taxon>
        <taxon>Acrasidae</taxon>
        <taxon>Acrasis</taxon>
    </lineage>
</organism>
<accession>A0AAW2YT87</accession>
<proteinExistence type="predicted"/>
<dbReference type="EMBL" id="JAOPGA020000617">
    <property type="protein sequence ID" value="KAL0480000.1"/>
    <property type="molecule type" value="Genomic_DNA"/>
</dbReference>
<keyword evidence="2" id="KW-1185">Reference proteome</keyword>
<dbReference type="Proteomes" id="UP001431209">
    <property type="component" value="Unassembled WGS sequence"/>
</dbReference>
<reference evidence="1 2" key="1">
    <citation type="submission" date="2024-03" db="EMBL/GenBank/DDBJ databases">
        <title>The Acrasis kona genome and developmental transcriptomes reveal deep origins of eukaryotic multicellular pathways.</title>
        <authorList>
            <person name="Sheikh S."/>
            <person name="Fu C.-J."/>
            <person name="Brown M.W."/>
            <person name="Baldauf S.L."/>
        </authorList>
    </citation>
    <scope>NUCLEOTIDE SEQUENCE [LARGE SCALE GENOMIC DNA]</scope>
    <source>
        <strain evidence="1 2">ATCC MYA-3509</strain>
    </source>
</reference>
<feature type="non-terminal residue" evidence="1">
    <location>
        <position position="73"/>
    </location>
</feature>
<comment type="caution">
    <text evidence="1">The sequence shown here is derived from an EMBL/GenBank/DDBJ whole genome shotgun (WGS) entry which is preliminary data.</text>
</comment>
<name>A0AAW2YT87_9EUKA</name>
<sequence>GKHLIRDRKKRGLKDDAPVDKETLKEASKFFEERQESYVEKSKRWLTLDQVKSLYDHVNKTRMINHANNSVSL</sequence>